<keyword evidence="2" id="KW-1133">Transmembrane helix</keyword>
<protein>
    <submittedName>
        <fullName evidence="5">DUF4366 domain-containing protein</fullName>
    </submittedName>
</protein>
<evidence type="ECO:0000256" key="2">
    <source>
        <dbReference type="SAM" id="Phobius"/>
    </source>
</evidence>
<feature type="domain" description="Mobile element protein CD1107-like" evidence="4">
    <location>
        <begin position="60"/>
        <end position="214"/>
    </location>
</feature>
<dbReference type="EMBL" id="CP065315">
    <property type="protein sequence ID" value="QQR05451.1"/>
    <property type="molecule type" value="Genomic_DNA"/>
</dbReference>
<evidence type="ECO:0000313" key="6">
    <source>
        <dbReference type="Proteomes" id="UP000595792"/>
    </source>
</evidence>
<evidence type="ECO:0000256" key="3">
    <source>
        <dbReference type="SAM" id="SignalP"/>
    </source>
</evidence>
<accession>A0AAX1KHN1</accession>
<feature type="transmembrane region" description="Helical" evidence="2">
    <location>
        <begin position="187"/>
        <end position="206"/>
    </location>
</feature>
<feature type="compositionally biased region" description="Low complexity" evidence="1">
    <location>
        <begin position="43"/>
        <end position="59"/>
    </location>
</feature>
<dbReference type="RefSeq" id="WP_065534970.1">
    <property type="nucleotide sequence ID" value="NZ_CP015406.2"/>
</dbReference>
<evidence type="ECO:0000256" key="1">
    <source>
        <dbReference type="SAM" id="MobiDB-lite"/>
    </source>
</evidence>
<organism evidence="5 6">
    <name type="scientific">Flavonifractor plautii</name>
    <name type="common">Fusobacterium plautii</name>
    <dbReference type="NCBI Taxonomy" id="292800"/>
    <lineage>
        <taxon>Bacteria</taxon>
        <taxon>Bacillati</taxon>
        <taxon>Bacillota</taxon>
        <taxon>Clostridia</taxon>
        <taxon>Eubacteriales</taxon>
        <taxon>Oscillospiraceae</taxon>
        <taxon>Flavonifractor</taxon>
    </lineage>
</organism>
<reference evidence="5 6" key="1">
    <citation type="submission" date="2020-11" db="EMBL/GenBank/DDBJ databases">
        <title>Closed and high quality bacterial genomes of the OMM12 community.</title>
        <authorList>
            <person name="Marbouty M."/>
            <person name="Lamy-Besnier Q."/>
            <person name="Debarbieux L."/>
            <person name="Koszul R."/>
        </authorList>
    </citation>
    <scope>NUCLEOTIDE SEQUENCE [LARGE SCALE GENOMIC DNA]</scope>
    <source>
        <strain evidence="5 6">YL31</strain>
    </source>
</reference>
<dbReference type="Pfam" id="PF14283">
    <property type="entry name" value="CD1107-like"/>
    <property type="match status" value="1"/>
</dbReference>
<sequence>MKRFRVMAAVLCAAVLLCGFSAVPAYAFADSGEGADYGDPSMTEETTAPEPEPTIEPGEGFSEEGNLVTRDLLYDEHTNKQFITVQTSGGATFYLVIDYDKPVDEAGEQYETYFLNMVDEADLLAAAEAAGVEQAVCSCSEKCEAGAVNTECAVCSVNKDKCAGVEPEPPATEEPAPEEPETGGNPGMLLAVLAVAVIGGGAAFYLKVIRPKQQKAAGPEEDYGGEPEDYEDMEDDGPPWDEDDPNENSGEDEE</sequence>
<name>A0AAX1KHN1_FLAPL</name>
<evidence type="ECO:0000313" key="5">
    <source>
        <dbReference type="EMBL" id="QQR05451.1"/>
    </source>
</evidence>
<proteinExistence type="predicted"/>
<keyword evidence="3" id="KW-0732">Signal</keyword>
<feature type="chain" id="PRO_5043645703" evidence="3">
    <location>
        <begin position="28"/>
        <end position="254"/>
    </location>
</feature>
<gene>
    <name evidence="5" type="ORF">I5Q84_16075</name>
</gene>
<dbReference type="Proteomes" id="UP000595792">
    <property type="component" value="Chromosome"/>
</dbReference>
<dbReference type="KEGG" id="fpla:A4U99_11650"/>
<feature type="region of interest" description="Disordered" evidence="1">
    <location>
        <begin position="35"/>
        <end position="62"/>
    </location>
</feature>
<keyword evidence="2" id="KW-0472">Membrane</keyword>
<keyword evidence="2" id="KW-0812">Transmembrane</keyword>
<dbReference type="InterPro" id="IPR025376">
    <property type="entry name" value="CD1107-like_dom"/>
</dbReference>
<feature type="region of interest" description="Disordered" evidence="1">
    <location>
        <begin position="162"/>
        <end position="184"/>
    </location>
</feature>
<dbReference type="AlphaFoldDB" id="A0AAX1KHN1"/>
<feature type="compositionally biased region" description="Acidic residues" evidence="1">
    <location>
        <begin position="219"/>
        <end position="254"/>
    </location>
</feature>
<feature type="signal peptide" evidence="3">
    <location>
        <begin position="1"/>
        <end position="27"/>
    </location>
</feature>
<feature type="region of interest" description="Disordered" evidence="1">
    <location>
        <begin position="210"/>
        <end position="254"/>
    </location>
</feature>
<evidence type="ECO:0000259" key="4">
    <source>
        <dbReference type="Pfam" id="PF14283"/>
    </source>
</evidence>